<dbReference type="InterPro" id="IPR000843">
    <property type="entry name" value="HTH_LacI"/>
</dbReference>
<evidence type="ECO:0000313" key="6">
    <source>
        <dbReference type="Proteomes" id="UP000185696"/>
    </source>
</evidence>
<dbReference type="Proteomes" id="UP000185696">
    <property type="component" value="Unassembled WGS sequence"/>
</dbReference>
<dbReference type="PROSITE" id="PS00356">
    <property type="entry name" value="HTH_LACI_1"/>
    <property type="match status" value="1"/>
</dbReference>
<dbReference type="Pfam" id="PF13377">
    <property type="entry name" value="Peripla_BP_3"/>
    <property type="match status" value="1"/>
</dbReference>
<evidence type="ECO:0000256" key="1">
    <source>
        <dbReference type="ARBA" id="ARBA00023015"/>
    </source>
</evidence>
<keyword evidence="3" id="KW-0804">Transcription</keyword>
<keyword evidence="6" id="KW-1185">Reference proteome</keyword>
<dbReference type="RefSeq" id="WP_075135348.1">
    <property type="nucleotide sequence ID" value="NZ_MSIF01000013.1"/>
</dbReference>
<dbReference type="PROSITE" id="PS50932">
    <property type="entry name" value="HTH_LACI_2"/>
    <property type="match status" value="1"/>
</dbReference>
<dbReference type="SUPFAM" id="SSF47413">
    <property type="entry name" value="lambda repressor-like DNA-binding domains"/>
    <property type="match status" value="1"/>
</dbReference>
<dbReference type="AlphaFoldDB" id="A0A7Z0WJ90"/>
<gene>
    <name evidence="5" type="ORF">BLA60_24550</name>
</gene>
<dbReference type="CDD" id="cd01392">
    <property type="entry name" value="HTH_LacI"/>
    <property type="match status" value="1"/>
</dbReference>
<dbReference type="PANTHER" id="PTHR30146">
    <property type="entry name" value="LACI-RELATED TRANSCRIPTIONAL REPRESSOR"/>
    <property type="match status" value="1"/>
</dbReference>
<keyword evidence="2" id="KW-0238">DNA-binding</keyword>
<protein>
    <submittedName>
        <fullName evidence="5">LacI family transcriptional regulator</fullName>
    </submittedName>
</protein>
<dbReference type="OrthoDB" id="4268837at2"/>
<dbReference type="CDD" id="cd06267">
    <property type="entry name" value="PBP1_LacI_sugar_binding-like"/>
    <property type="match status" value="1"/>
</dbReference>
<dbReference type="InterPro" id="IPR028082">
    <property type="entry name" value="Peripla_BP_I"/>
</dbReference>
<dbReference type="GO" id="GO:0003700">
    <property type="term" value="F:DNA-binding transcription factor activity"/>
    <property type="evidence" value="ECO:0007669"/>
    <property type="project" value="TreeGrafter"/>
</dbReference>
<sequence length="336" mass="35852">MSDPRRTSSKRVTLEEVARVAGVSRATASRVVNGVATVDATIRAAVQNAIDATGYVPNLAARSLVTRRADAIGLVLPEESRLAGDPFFETVIRGVMSVIGPSGVHLVLMTMDTNTRDQVVSDLRRGRLDGVILIHTDRDDPLPRQLIEANHPVVMSSRPLHPLPVTYVDVDQTAGGALAAQHLMSLRRNRIVTIAGPQHTSAGQDRHTGFLDAVADPDLPWTEGDFTRESGETSMVHLLRAHPGLDAVFAASDLMAQGAMTVLRATGRRVPQDVAVVGFDDSSAALACDPPLTTVRQPVADMAAEMARLLLARVADPDAPPTRVVFEPTLVVRGSA</sequence>
<dbReference type="GO" id="GO:0000976">
    <property type="term" value="F:transcription cis-regulatory region binding"/>
    <property type="evidence" value="ECO:0007669"/>
    <property type="project" value="TreeGrafter"/>
</dbReference>
<proteinExistence type="predicted"/>
<dbReference type="PRINTS" id="PR00036">
    <property type="entry name" value="HTHLACI"/>
</dbReference>
<comment type="caution">
    <text evidence="5">The sequence shown here is derived from an EMBL/GenBank/DDBJ whole genome shotgun (WGS) entry which is preliminary data.</text>
</comment>
<accession>A0A7Z0WJ90</accession>
<reference evidence="5 6" key="1">
    <citation type="submission" date="2016-12" db="EMBL/GenBank/DDBJ databases">
        <title>The draft genome sequence of Actinophytocola xinjiangensis.</title>
        <authorList>
            <person name="Wang W."/>
            <person name="Yuan L."/>
        </authorList>
    </citation>
    <scope>NUCLEOTIDE SEQUENCE [LARGE SCALE GENOMIC DNA]</scope>
    <source>
        <strain evidence="5 6">CGMCC 4.4663</strain>
    </source>
</reference>
<feature type="domain" description="HTH lacI-type" evidence="4">
    <location>
        <begin position="12"/>
        <end position="66"/>
    </location>
</feature>
<evidence type="ECO:0000313" key="5">
    <source>
        <dbReference type="EMBL" id="OLF08045.1"/>
    </source>
</evidence>
<keyword evidence="1" id="KW-0805">Transcription regulation</keyword>
<evidence type="ECO:0000256" key="2">
    <source>
        <dbReference type="ARBA" id="ARBA00023125"/>
    </source>
</evidence>
<dbReference type="InterPro" id="IPR046335">
    <property type="entry name" value="LacI/GalR-like_sensor"/>
</dbReference>
<dbReference type="SMART" id="SM00354">
    <property type="entry name" value="HTH_LACI"/>
    <property type="match status" value="1"/>
</dbReference>
<dbReference type="EMBL" id="MSIF01000013">
    <property type="protein sequence ID" value="OLF08045.1"/>
    <property type="molecule type" value="Genomic_DNA"/>
</dbReference>
<dbReference type="Gene3D" id="3.40.50.2300">
    <property type="match status" value="2"/>
</dbReference>
<dbReference type="SUPFAM" id="SSF53822">
    <property type="entry name" value="Periplasmic binding protein-like I"/>
    <property type="match status" value="1"/>
</dbReference>
<dbReference type="Pfam" id="PF00356">
    <property type="entry name" value="LacI"/>
    <property type="match status" value="1"/>
</dbReference>
<dbReference type="Gene3D" id="1.10.260.40">
    <property type="entry name" value="lambda repressor-like DNA-binding domains"/>
    <property type="match status" value="1"/>
</dbReference>
<evidence type="ECO:0000256" key="3">
    <source>
        <dbReference type="ARBA" id="ARBA00023163"/>
    </source>
</evidence>
<dbReference type="PANTHER" id="PTHR30146:SF109">
    <property type="entry name" value="HTH-TYPE TRANSCRIPTIONAL REGULATOR GALS"/>
    <property type="match status" value="1"/>
</dbReference>
<dbReference type="InterPro" id="IPR010982">
    <property type="entry name" value="Lambda_DNA-bd_dom_sf"/>
</dbReference>
<name>A0A7Z0WJ90_9PSEU</name>
<organism evidence="5 6">
    <name type="scientific">Actinophytocola xinjiangensis</name>
    <dbReference type="NCBI Taxonomy" id="485602"/>
    <lineage>
        <taxon>Bacteria</taxon>
        <taxon>Bacillati</taxon>
        <taxon>Actinomycetota</taxon>
        <taxon>Actinomycetes</taxon>
        <taxon>Pseudonocardiales</taxon>
        <taxon>Pseudonocardiaceae</taxon>
    </lineage>
</organism>
<evidence type="ECO:0000259" key="4">
    <source>
        <dbReference type="PROSITE" id="PS50932"/>
    </source>
</evidence>